<dbReference type="GO" id="GO:0005634">
    <property type="term" value="C:nucleus"/>
    <property type="evidence" value="ECO:0007669"/>
    <property type="project" value="TreeGrafter"/>
</dbReference>
<evidence type="ECO:0000256" key="1">
    <source>
        <dbReference type="ARBA" id="ARBA00022555"/>
    </source>
</evidence>
<evidence type="ECO:0000256" key="10">
    <source>
        <dbReference type="PROSITE-ProRule" id="PRU00958"/>
    </source>
</evidence>
<dbReference type="WBParaSite" id="GPUH_0001763301-mRNA-1">
    <property type="protein sequence ID" value="GPUH_0001763301-mRNA-1"/>
    <property type="gene ID" value="GPUH_0001763301"/>
</dbReference>
<accession>A0A183E9H0</accession>
<evidence type="ECO:0000256" key="7">
    <source>
        <dbReference type="ARBA" id="ARBA00039099"/>
    </source>
</evidence>
<dbReference type="AlphaFoldDB" id="A0A183E9H0"/>
<dbReference type="PROSITE" id="PS51626">
    <property type="entry name" value="SAM_MT_TRM1"/>
    <property type="match status" value="1"/>
</dbReference>
<dbReference type="GO" id="GO:0160104">
    <property type="term" value="F:tRNA (guanine(26)-N2)-dimethyltransferase activity"/>
    <property type="evidence" value="ECO:0007669"/>
    <property type="project" value="UniProtKB-EC"/>
</dbReference>
<evidence type="ECO:0000256" key="9">
    <source>
        <dbReference type="ARBA" id="ARBA00074266"/>
    </source>
</evidence>
<sequence>LMVTCTDMAVLCGNTPESCYNKYASVGLRHKSCHEFAIRVLLKAIDAHANCYGRYIEPLLSVSVDYYLRVFVKVHTSALIAKDSVTKVSHVFACTGCSSLHLQPLVKKIVNGNSVKFTPKTFDVGLLGADGKCLYCKQSIHVAGPIYSAPIHNQEFVQKLLTRLQAVPESNRSSTYTRTLGILSVIAEELPDIPLYYEFDQLMKVVKSPVPKAVDFRSAILNAGYRCSISHCNSKAVKTDAPTEFLWDIARTIVSLWYLFR</sequence>
<dbReference type="GO" id="GO:0002940">
    <property type="term" value="P:tRNA N2-guanine methylation"/>
    <property type="evidence" value="ECO:0007669"/>
    <property type="project" value="TreeGrafter"/>
</dbReference>
<dbReference type="Pfam" id="PF02005">
    <property type="entry name" value="TRM"/>
    <property type="match status" value="1"/>
</dbReference>
<keyword evidence="1 10" id="KW-0820">tRNA-binding</keyword>
<dbReference type="InterPro" id="IPR029063">
    <property type="entry name" value="SAM-dependent_MTases_sf"/>
</dbReference>
<protein>
    <recommendedName>
        <fullName evidence="9">tRNA (guanine(26)-N(2))-dimethyltransferase</fullName>
        <ecNumber evidence="7">2.1.1.216</ecNumber>
    </recommendedName>
</protein>
<evidence type="ECO:0000256" key="3">
    <source>
        <dbReference type="ARBA" id="ARBA00022679"/>
    </source>
</evidence>
<name>A0A183E9H0_9BILA</name>
<keyword evidence="4 10" id="KW-0949">S-adenosyl-L-methionine</keyword>
<keyword evidence="3 10" id="KW-0808">Transferase</keyword>
<evidence type="ECO:0000256" key="2">
    <source>
        <dbReference type="ARBA" id="ARBA00022603"/>
    </source>
</evidence>
<comment type="catalytic activity">
    <reaction evidence="8">
        <text>guanosine(26) in tRNA + 2 S-adenosyl-L-methionine = N(2)-dimethylguanosine(26) in tRNA + 2 S-adenosyl-L-homocysteine + 2 H(+)</text>
        <dbReference type="Rhea" id="RHEA:43140"/>
        <dbReference type="Rhea" id="RHEA-COMP:10359"/>
        <dbReference type="Rhea" id="RHEA-COMP:10360"/>
        <dbReference type="ChEBI" id="CHEBI:15378"/>
        <dbReference type="ChEBI" id="CHEBI:57856"/>
        <dbReference type="ChEBI" id="CHEBI:59789"/>
        <dbReference type="ChEBI" id="CHEBI:74269"/>
        <dbReference type="ChEBI" id="CHEBI:74513"/>
        <dbReference type="EC" id="2.1.1.216"/>
    </reaction>
</comment>
<reference evidence="11" key="1">
    <citation type="submission" date="2016-06" db="UniProtKB">
        <authorList>
            <consortium name="WormBaseParasite"/>
        </authorList>
    </citation>
    <scope>IDENTIFICATION</scope>
</reference>
<keyword evidence="6 10" id="KW-0694">RNA-binding</keyword>
<comment type="similarity">
    <text evidence="10">Belongs to the class I-like SAM-binding methyltransferase superfamily. Trm1 family.</text>
</comment>
<dbReference type="EC" id="2.1.1.216" evidence="7"/>
<dbReference type="InterPro" id="IPR002905">
    <property type="entry name" value="Trm1"/>
</dbReference>
<dbReference type="GO" id="GO:0000049">
    <property type="term" value="F:tRNA binding"/>
    <property type="evidence" value="ECO:0007669"/>
    <property type="project" value="UniProtKB-UniRule"/>
</dbReference>
<keyword evidence="5 10" id="KW-0819">tRNA processing</keyword>
<evidence type="ECO:0000256" key="6">
    <source>
        <dbReference type="ARBA" id="ARBA00022884"/>
    </source>
</evidence>
<dbReference type="FunFam" id="3.30.56.70:FF:000001">
    <property type="entry name" value="tRNA (guanine(26)-N(2))-dimethyltransferase"/>
    <property type="match status" value="1"/>
</dbReference>
<dbReference type="PANTHER" id="PTHR10631">
    <property type="entry name" value="N 2 ,N 2 -DIMETHYLGUANOSINE TRNA METHYLTRANSFERASE"/>
    <property type="match status" value="1"/>
</dbReference>
<proteinExistence type="inferred from homology"/>
<dbReference type="SUPFAM" id="SSF53335">
    <property type="entry name" value="S-adenosyl-L-methionine-dependent methyltransferases"/>
    <property type="match status" value="1"/>
</dbReference>
<evidence type="ECO:0000313" key="11">
    <source>
        <dbReference type="WBParaSite" id="GPUH_0001763301-mRNA-1"/>
    </source>
</evidence>
<evidence type="ECO:0000256" key="4">
    <source>
        <dbReference type="ARBA" id="ARBA00022691"/>
    </source>
</evidence>
<evidence type="ECO:0000256" key="8">
    <source>
        <dbReference type="ARBA" id="ARBA00051897"/>
    </source>
</evidence>
<dbReference type="InterPro" id="IPR042296">
    <property type="entry name" value="tRNA_met_Trm1_C"/>
</dbReference>
<dbReference type="Gene3D" id="3.30.56.70">
    <property type="entry name" value="N2,N2-dimethylguanosine tRNA methyltransferase, C-terminal domain"/>
    <property type="match status" value="1"/>
</dbReference>
<keyword evidence="2 10" id="KW-0489">Methyltransferase</keyword>
<dbReference type="Gene3D" id="3.40.50.150">
    <property type="entry name" value="Vaccinia Virus protein VP39"/>
    <property type="match status" value="1"/>
</dbReference>
<organism evidence="11">
    <name type="scientific">Gongylonema pulchrum</name>
    <dbReference type="NCBI Taxonomy" id="637853"/>
    <lineage>
        <taxon>Eukaryota</taxon>
        <taxon>Metazoa</taxon>
        <taxon>Ecdysozoa</taxon>
        <taxon>Nematoda</taxon>
        <taxon>Chromadorea</taxon>
        <taxon>Rhabditida</taxon>
        <taxon>Spirurina</taxon>
        <taxon>Spiruromorpha</taxon>
        <taxon>Spiruroidea</taxon>
        <taxon>Gongylonematidae</taxon>
        <taxon>Gongylonema</taxon>
    </lineage>
</organism>
<evidence type="ECO:0000256" key="5">
    <source>
        <dbReference type="ARBA" id="ARBA00022694"/>
    </source>
</evidence>
<dbReference type="PANTHER" id="PTHR10631:SF3">
    <property type="entry name" value="TRNA (GUANINE(26)-N(2))-DIMETHYLTRANSFERASE"/>
    <property type="match status" value="1"/>
</dbReference>